<dbReference type="Pfam" id="PF05193">
    <property type="entry name" value="Peptidase_M16_C"/>
    <property type="match status" value="1"/>
</dbReference>
<dbReference type="Pfam" id="PF22456">
    <property type="entry name" value="PqqF-like_C_4"/>
    <property type="match status" value="1"/>
</dbReference>
<proteinExistence type="inferred from homology"/>
<dbReference type="PROSITE" id="PS00143">
    <property type="entry name" value="INSULINASE"/>
    <property type="match status" value="1"/>
</dbReference>
<evidence type="ECO:0000256" key="14">
    <source>
        <dbReference type="RuleBase" id="RU004447"/>
    </source>
</evidence>
<dbReference type="EMBL" id="JAFITR010000109">
    <property type="protein sequence ID" value="MBN4067316.1"/>
    <property type="molecule type" value="Genomic_DNA"/>
</dbReference>
<dbReference type="InterPro" id="IPR032632">
    <property type="entry name" value="Peptidase_M16_M"/>
</dbReference>
<dbReference type="PANTHER" id="PTHR43690:SF18">
    <property type="entry name" value="INSULIN-DEGRADING ENZYME-RELATED"/>
    <property type="match status" value="1"/>
</dbReference>
<comment type="function">
    <text evidence="2">Endopeptidase that degrades small peptides of less than 7 kDa, such as glucagon and insulin.</text>
</comment>
<dbReference type="EC" id="3.4.24.55" evidence="4"/>
<keyword evidence="7" id="KW-0479">Metal-binding</keyword>
<evidence type="ECO:0000256" key="15">
    <source>
        <dbReference type="SAM" id="SignalP"/>
    </source>
</evidence>
<evidence type="ECO:0000256" key="10">
    <source>
        <dbReference type="ARBA" id="ARBA00023049"/>
    </source>
</evidence>
<evidence type="ECO:0000256" key="9">
    <source>
        <dbReference type="ARBA" id="ARBA00022833"/>
    </source>
</evidence>
<evidence type="ECO:0000259" key="17">
    <source>
        <dbReference type="Pfam" id="PF05193"/>
    </source>
</evidence>
<feature type="domain" description="Peptidase M16 C-terminal" evidence="17">
    <location>
        <begin position="215"/>
        <end position="397"/>
    </location>
</feature>
<keyword evidence="8" id="KW-0378">Hydrolase</keyword>
<evidence type="ECO:0000256" key="7">
    <source>
        <dbReference type="ARBA" id="ARBA00022723"/>
    </source>
</evidence>
<comment type="similarity">
    <text evidence="3 14">Belongs to the peptidase M16 family.</text>
</comment>
<accession>A0ABS3ARE2</accession>
<feature type="domain" description="Peptidase M16 middle/third" evidence="18">
    <location>
        <begin position="404"/>
        <end position="688"/>
    </location>
</feature>
<keyword evidence="6" id="KW-0645">Protease</keyword>
<feature type="chain" id="PRO_5047250870" description="Protease 3" evidence="15">
    <location>
        <begin position="27"/>
        <end position="969"/>
    </location>
</feature>
<dbReference type="InterPro" id="IPR050626">
    <property type="entry name" value="Peptidase_M16"/>
</dbReference>
<evidence type="ECO:0000259" key="19">
    <source>
        <dbReference type="Pfam" id="PF22456"/>
    </source>
</evidence>
<evidence type="ECO:0000313" key="21">
    <source>
        <dbReference type="Proteomes" id="UP000722121"/>
    </source>
</evidence>
<dbReference type="InterPro" id="IPR007863">
    <property type="entry name" value="Peptidase_M16_C"/>
</dbReference>
<dbReference type="Gene3D" id="3.30.830.10">
    <property type="entry name" value="Metalloenzyme, LuxS/M16 peptidase-like"/>
    <property type="match status" value="4"/>
</dbReference>
<evidence type="ECO:0000256" key="5">
    <source>
        <dbReference type="ARBA" id="ARBA00017565"/>
    </source>
</evidence>
<dbReference type="InterPro" id="IPR011249">
    <property type="entry name" value="Metalloenz_LuxS/M16"/>
</dbReference>
<gene>
    <name evidence="20" type="ORF">JYU14_04460</name>
</gene>
<dbReference type="Pfam" id="PF16187">
    <property type="entry name" value="Peptidase_M16_M"/>
    <property type="match status" value="1"/>
</dbReference>
<evidence type="ECO:0000259" key="16">
    <source>
        <dbReference type="Pfam" id="PF00675"/>
    </source>
</evidence>
<evidence type="ECO:0000256" key="12">
    <source>
        <dbReference type="ARBA" id="ARBA00031184"/>
    </source>
</evidence>
<keyword evidence="9" id="KW-0862">Zinc</keyword>
<feature type="domain" description="Coenzyme PQQ synthesis protein F-like C-terminal lobe" evidence="19">
    <location>
        <begin position="791"/>
        <end position="885"/>
    </location>
</feature>
<keyword evidence="15" id="KW-0732">Signal</keyword>
<organism evidence="20 21">
    <name type="scientific">Simkania negevensis</name>
    <dbReference type="NCBI Taxonomy" id="83561"/>
    <lineage>
        <taxon>Bacteria</taxon>
        <taxon>Pseudomonadati</taxon>
        <taxon>Chlamydiota</taxon>
        <taxon>Chlamydiia</taxon>
        <taxon>Parachlamydiales</taxon>
        <taxon>Simkaniaceae</taxon>
        <taxon>Simkania</taxon>
    </lineage>
</organism>
<protein>
    <recommendedName>
        <fullName evidence="5">Protease 3</fullName>
        <ecNumber evidence="4">3.4.24.55</ecNumber>
    </recommendedName>
    <alternativeName>
        <fullName evidence="13">Pitrilysin</fullName>
    </alternativeName>
    <alternativeName>
        <fullName evidence="12">Protease III</fullName>
    </alternativeName>
    <alternativeName>
        <fullName evidence="11">Protease pi</fullName>
    </alternativeName>
</protein>
<evidence type="ECO:0000256" key="8">
    <source>
        <dbReference type="ARBA" id="ARBA00022801"/>
    </source>
</evidence>
<dbReference type="Proteomes" id="UP000722121">
    <property type="component" value="Unassembled WGS sequence"/>
</dbReference>
<dbReference type="Pfam" id="PF00675">
    <property type="entry name" value="Peptidase_M16"/>
    <property type="match status" value="1"/>
</dbReference>
<comment type="cofactor">
    <cofactor evidence="1">
        <name>Zn(2+)</name>
        <dbReference type="ChEBI" id="CHEBI:29105"/>
    </cofactor>
</comment>
<evidence type="ECO:0000313" key="20">
    <source>
        <dbReference type="EMBL" id="MBN4067316.1"/>
    </source>
</evidence>
<feature type="signal peptide" evidence="15">
    <location>
        <begin position="1"/>
        <end position="26"/>
    </location>
</feature>
<dbReference type="SUPFAM" id="SSF63411">
    <property type="entry name" value="LuxS/MPP-like metallohydrolase"/>
    <property type="match status" value="4"/>
</dbReference>
<evidence type="ECO:0000256" key="13">
    <source>
        <dbReference type="ARBA" id="ARBA00033450"/>
    </source>
</evidence>
<evidence type="ECO:0000256" key="11">
    <source>
        <dbReference type="ARBA" id="ARBA00029597"/>
    </source>
</evidence>
<sequence length="969" mass="110023">MKTTTFFLTSLLITMAIFTSMHSLNGTNYTRIDDLAQSIPILTPSIQKREVAKIRLSNGLEAYLVSDPLLDKSGAALSVEAGSWQDPKDKPGMAHFLEHMLFLGTEKYPEEDEYRKFIEEHGGMSNAFTTATATVYMFSINNNAFNEALDRFAQFFLSPLFNPSGVSREVNAVDQEFAKNIESEAWRARLIQNELGNPAHPQSRFAIGNKETLAKIDQQELQQWYKDHYSANLMHLVVYSPEPIDSLIDDVVKDFVSIKNYGYTPLEIAIPAHAEEREGTITYIAPLQEIKKLSLEWQLPHAFAKDIDARPASIAAFVLGHEGKESLLAELKRRNLAEALSTGEYRIKDQNSAFIIDIELTNKGLDNTDEVISYVFQAIARLKKGGIPRYLFDEIKQTALIEHQYQARDQVFATVSHDAFALISEPLTSYPIKTKIVQSYRPDMIAQFISLLTPQRAHYTLVAAPAAVNKKIDKEEQWIGAQYTVETIPKKTLDRWLALQPHPNIDIPAPNPLIPDDLTLLYQGPSNSVFPQPTLIANDEKQRVFYSPDHYYQVPQVFWTFHINTPSVQPGDPRSTVLADLYTLSLEEALNTFSYVAATAGLHYNVQRVRKGIGISIYGYSQRAGVLFEEIIKKLKTITPTETEFNIYQQQTETDYANALKESPAVQGIELVSDILRKDFVTSTDKLQTIKSIHYNEFLAFVKELFKETFTEGLLYGNISESEAKKITNTLQNTLASPAFPEGKKQEEEVILLPKGPYFIEKKIEQLGNTAILIVQDSPYSFQKRAVQSILSKGIESPFYSTLRTQQQTGYLVWSWSQEIERQLFTFFVVQSNTHAPRDLLSRFETVIEGFTENLETEFPEENFDSVKQALLTILETPPESMDEMNALLSTLAFQYDGDFNWINQRIAGMKEINYPEFLEEAKAMLGRTNRARLGILIKGKTPNGQEVEYRNLADVRHLQEMAQYTTRP</sequence>
<keyword evidence="21" id="KW-1185">Reference proteome</keyword>
<evidence type="ECO:0000259" key="18">
    <source>
        <dbReference type="Pfam" id="PF16187"/>
    </source>
</evidence>
<comment type="caution">
    <text evidence="20">The sequence shown here is derived from an EMBL/GenBank/DDBJ whole genome shotgun (WGS) entry which is preliminary data.</text>
</comment>
<evidence type="ECO:0000256" key="3">
    <source>
        <dbReference type="ARBA" id="ARBA00007261"/>
    </source>
</evidence>
<dbReference type="InterPro" id="IPR054734">
    <property type="entry name" value="PqqF-like_C_4"/>
</dbReference>
<reference evidence="20 21" key="1">
    <citation type="submission" date="2021-02" db="EMBL/GenBank/DDBJ databases">
        <title>Activity-based single-cell genomes from oceanic crustal fluid captures similar information to metagenomic and metatranscriptomic surveys with orders of magnitude less sampling.</title>
        <authorList>
            <person name="D'Angelo T.S."/>
            <person name="Orcutt B.N."/>
        </authorList>
    </citation>
    <scope>NUCLEOTIDE SEQUENCE [LARGE SCALE GENOMIC DNA]</scope>
    <source>
        <strain evidence="20">AH-315-G07</strain>
    </source>
</reference>
<evidence type="ECO:0000256" key="4">
    <source>
        <dbReference type="ARBA" id="ARBA00012449"/>
    </source>
</evidence>
<dbReference type="InterPro" id="IPR001431">
    <property type="entry name" value="Pept_M16_Zn_BS"/>
</dbReference>
<keyword evidence="10" id="KW-0482">Metalloprotease</keyword>
<feature type="domain" description="Peptidase M16 N-terminal" evidence="16">
    <location>
        <begin position="65"/>
        <end position="198"/>
    </location>
</feature>
<evidence type="ECO:0000256" key="6">
    <source>
        <dbReference type="ARBA" id="ARBA00022670"/>
    </source>
</evidence>
<dbReference type="InterPro" id="IPR011765">
    <property type="entry name" value="Pept_M16_N"/>
</dbReference>
<evidence type="ECO:0000256" key="2">
    <source>
        <dbReference type="ARBA" id="ARBA00002184"/>
    </source>
</evidence>
<dbReference type="PANTHER" id="PTHR43690">
    <property type="entry name" value="NARDILYSIN"/>
    <property type="match status" value="1"/>
</dbReference>
<name>A0ABS3ARE2_9BACT</name>
<evidence type="ECO:0000256" key="1">
    <source>
        <dbReference type="ARBA" id="ARBA00001947"/>
    </source>
</evidence>